<reference evidence="1 2" key="1">
    <citation type="submission" date="2018-10" db="EMBL/GenBank/DDBJ databases">
        <title>Genomic Encyclopedia of Archaeal and Bacterial Type Strains, Phase II (KMG-II): from individual species to whole genera.</title>
        <authorList>
            <person name="Goeker M."/>
        </authorList>
    </citation>
    <scope>NUCLEOTIDE SEQUENCE [LARGE SCALE GENOMIC DNA]</scope>
    <source>
        <strain evidence="1 2">DSM 25217</strain>
    </source>
</reference>
<dbReference type="OrthoDB" id="7173908at2"/>
<sequence>MDLEDDRPTPAGDSLSTVENEALDALGVAELETRIRRLKSEIVRTEAALAARADTRKAADALFSGKA</sequence>
<dbReference type="RefSeq" id="WP_121938643.1">
    <property type="nucleotide sequence ID" value="NZ_REFR01000011.1"/>
</dbReference>
<evidence type="ECO:0000313" key="2">
    <source>
        <dbReference type="Proteomes" id="UP000271227"/>
    </source>
</evidence>
<dbReference type="Proteomes" id="UP000271227">
    <property type="component" value="Unassembled WGS sequence"/>
</dbReference>
<dbReference type="InParanoid" id="A0A3M0CW38"/>
<keyword evidence="2" id="KW-1185">Reference proteome</keyword>
<dbReference type="Pfam" id="PF06698">
    <property type="entry name" value="DUF1192"/>
    <property type="match status" value="1"/>
</dbReference>
<dbReference type="AlphaFoldDB" id="A0A3M0CW38"/>
<proteinExistence type="predicted"/>
<dbReference type="InterPro" id="IPR009579">
    <property type="entry name" value="DUF1192"/>
</dbReference>
<gene>
    <name evidence="1" type="ORF">BXY39_1956</name>
</gene>
<protein>
    <submittedName>
        <fullName evidence="1">Uncharacterized small protein (DUF1192 family)</fullName>
    </submittedName>
</protein>
<dbReference type="EMBL" id="REFR01000011">
    <property type="protein sequence ID" value="RMB07863.1"/>
    <property type="molecule type" value="Genomic_DNA"/>
</dbReference>
<accession>A0A3M0CW38</accession>
<comment type="caution">
    <text evidence="1">The sequence shown here is derived from an EMBL/GenBank/DDBJ whole genome shotgun (WGS) entry which is preliminary data.</text>
</comment>
<evidence type="ECO:0000313" key="1">
    <source>
        <dbReference type="EMBL" id="RMB07863.1"/>
    </source>
</evidence>
<name>A0A3M0CW38_9PROT</name>
<organism evidence="1 2">
    <name type="scientific">Eilatimonas milleporae</name>
    <dbReference type="NCBI Taxonomy" id="911205"/>
    <lineage>
        <taxon>Bacteria</taxon>
        <taxon>Pseudomonadati</taxon>
        <taxon>Pseudomonadota</taxon>
        <taxon>Alphaproteobacteria</taxon>
        <taxon>Kordiimonadales</taxon>
        <taxon>Kordiimonadaceae</taxon>
        <taxon>Eilatimonas</taxon>
    </lineage>
</organism>